<evidence type="ECO:0000256" key="4">
    <source>
        <dbReference type="ARBA" id="ARBA00022448"/>
    </source>
</evidence>
<dbReference type="NCBIfam" id="TIGR02135">
    <property type="entry name" value="phoU_full"/>
    <property type="match status" value="1"/>
</dbReference>
<evidence type="ECO:0000256" key="7">
    <source>
        <dbReference type="ARBA" id="ARBA00056181"/>
    </source>
</evidence>
<evidence type="ECO:0000256" key="1">
    <source>
        <dbReference type="ARBA" id="ARBA00004496"/>
    </source>
</evidence>
<comment type="subcellular location">
    <subcellularLocation>
        <location evidence="1 8">Cytoplasm</location>
    </subcellularLocation>
</comment>
<keyword evidence="5 8" id="KW-0963">Cytoplasm</keyword>
<comment type="subunit">
    <text evidence="3 8">Homodimer.</text>
</comment>
<name>A0A7V2AZA0_RHOMR</name>
<dbReference type="PANTHER" id="PTHR42930">
    <property type="entry name" value="PHOSPHATE-SPECIFIC TRANSPORT SYSTEM ACCESSORY PROTEIN PHOU"/>
    <property type="match status" value="1"/>
</dbReference>
<dbReference type="EMBL" id="DSGB01000003">
    <property type="protein sequence ID" value="HER95411.1"/>
    <property type="molecule type" value="Genomic_DNA"/>
</dbReference>
<comment type="function">
    <text evidence="7 8">Plays a role in the regulation of phosphate uptake.</text>
</comment>
<dbReference type="AlphaFoldDB" id="A0A7V2AZA0"/>
<proteinExistence type="inferred from homology"/>
<dbReference type="Pfam" id="PF01895">
    <property type="entry name" value="PhoU"/>
    <property type="match status" value="2"/>
</dbReference>
<dbReference type="InterPro" id="IPR038078">
    <property type="entry name" value="PhoU-like_sf"/>
</dbReference>
<feature type="domain" description="PhoU" evidence="9">
    <location>
        <begin position="20"/>
        <end position="105"/>
    </location>
</feature>
<dbReference type="Gene3D" id="1.20.58.220">
    <property type="entry name" value="Phosphate transport system protein phou homolog 2, domain 2"/>
    <property type="match status" value="2"/>
</dbReference>
<reference evidence="10" key="1">
    <citation type="journal article" date="2020" name="mSystems">
        <title>Genome- and Community-Level Interaction Insights into Carbon Utilization and Element Cycling Functions of Hydrothermarchaeota in Hydrothermal Sediment.</title>
        <authorList>
            <person name="Zhou Z."/>
            <person name="Liu Y."/>
            <person name="Xu W."/>
            <person name="Pan J."/>
            <person name="Luo Z.H."/>
            <person name="Li M."/>
        </authorList>
    </citation>
    <scope>NUCLEOTIDE SEQUENCE [LARGE SCALE GENOMIC DNA]</scope>
    <source>
        <strain evidence="10">SpSt-143</strain>
    </source>
</reference>
<feature type="domain" description="PhoU" evidence="9">
    <location>
        <begin position="121"/>
        <end position="206"/>
    </location>
</feature>
<accession>A0A7V2AZA0</accession>
<dbReference type="GO" id="GO:0005737">
    <property type="term" value="C:cytoplasm"/>
    <property type="evidence" value="ECO:0007669"/>
    <property type="project" value="UniProtKB-SubCell"/>
</dbReference>
<evidence type="ECO:0000256" key="2">
    <source>
        <dbReference type="ARBA" id="ARBA00008107"/>
    </source>
</evidence>
<protein>
    <recommendedName>
        <fullName evidence="8">Phosphate-specific transport system accessory protein PhoU</fullName>
    </recommendedName>
</protein>
<comment type="caution">
    <text evidence="10">The sequence shown here is derived from an EMBL/GenBank/DDBJ whole genome shotgun (WGS) entry which is preliminary data.</text>
</comment>
<dbReference type="PIRSF" id="PIRSF003107">
    <property type="entry name" value="PhoU"/>
    <property type="match status" value="1"/>
</dbReference>
<evidence type="ECO:0000259" key="9">
    <source>
        <dbReference type="Pfam" id="PF01895"/>
    </source>
</evidence>
<dbReference type="GO" id="GO:0030643">
    <property type="term" value="P:intracellular phosphate ion homeostasis"/>
    <property type="evidence" value="ECO:0007669"/>
    <property type="project" value="InterPro"/>
</dbReference>
<gene>
    <name evidence="10" type="primary">phoU</name>
    <name evidence="10" type="ORF">ENO59_02665</name>
</gene>
<keyword evidence="4 8" id="KW-0813">Transport</keyword>
<dbReference type="GO" id="GO:0006817">
    <property type="term" value="P:phosphate ion transport"/>
    <property type="evidence" value="ECO:0007669"/>
    <property type="project" value="UniProtKB-KW"/>
</dbReference>
<evidence type="ECO:0000313" key="10">
    <source>
        <dbReference type="EMBL" id="HER95411.1"/>
    </source>
</evidence>
<dbReference type="InterPro" id="IPR026022">
    <property type="entry name" value="PhoU_dom"/>
</dbReference>
<dbReference type="SUPFAM" id="SSF109755">
    <property type="entry name" value="PhoU-like"/>
    <property type="match status" value="1"/>
</dbReference>
<evidence type="ECO:0000256" key="3">
    <source>
        <dbReference type="ARBA" id="ARBA00011738"/>
    </source>
</evidence>
<dbReference type="InterPro" id="IPR028366">
    <property type="entry name" value="PhoU"/>
</dbReference>
<sequence length="234" mass="26631">MTIRRHIDLELLLLQRMLFEMAELVDAQLSDAIDALLHRDVALAEKVRARDDEVDAYELKIDRQCERILALHHPVAAELRMIITAVKVNTDLERIGDHCKNMAKNTPHVVEAPEALAQTRLEEMADASREMLRQVQEAFVKRDRLLARQVLAQDLQIDRLHKENFARLVQFGRQHPEHIEAVAHLITASKALERISDHAKNIAESVVFLIEGVDIRHRTLRSSEASTPDSTASA</sequence>
<comment type="similarity">
    <text evidence="2 8">Belongs to the PhoU family.</text>
</comment>
<organism evidence="10">
    <name type="scientific">Rhodothermus marinus</name>
    <name type="common">Rhodothermus obamensis</name>
    <dbReference type="NCBI Taxonomy" id="29549"/>
    <lineage>
        <taxon>Bacteria</taxon>
        <taxon>Pseudomonadati</taxon>
        <taxon>Rhodothermota</taxon>
        <taxon>Rhodothermia</taxon>
        <taxon>Rhodothermales</taxon>
        <taxon>Rhodothermaceae</taxon>
        <taxon>Rhodothermus</taxon>
    </lineage>
</organism>
<dbReference type="FunFam" id="1.20.58.220:FF:000004">
    <property type="entry name" value="Phosphate-specific transport system accessory protein PhoU"/>
    <property type="match status" value="1"/>
</dbReference>
<evidence type="ECO:0000256" key="5">
    <source>
        <dbReference type="ARBA" id="ARBA00022490"/>
    </source>
</evidence>
<evidence type="ECO:0000256" key="8">
    <source>
        <dbReference type="PIRNR" id="PIRNR003107"/>
    </source>
</evidence>
<dbReference type="GO" id="GO:0045936">
    <property type="term" value="P:negative regulation of phosphate metabolic process"/>
    <property type="evidence" value="ECO:0007669"/>
    <property type="project" value="InterPro"/>
</dbReference>
<dbReference type="PANTHER" id="PTHR42930:SF3">
    <property type="entry name" value="PHOSPHATE-SPECIFIC TRANSPORT SYSTEM ACCESSORY PROTEIN PHOU"/>
    <property type="match status" value="1"/>
</dbReference>
<evidence type="ECO:0000256" key="6">
    <source>
        <dbReference type="ARBA" id="ARBA00022592"/>
    </source>
</evidence>
<keyword evidence="6 8" id="KW-0592">Phosphate transport</keyword>